<keyword evidence="2" id="KW-0479">Metal-binding</keyword>
<evidence type="ECO:0000256" key="1">
    <source>
        <dbReference type="ARBA" id="ARBA00004123"/>
    </source>
</evidence>
<evidence type="ECO:0000256" key="10">
    <source>
        <dbReference type="SAM" id="MobiDB-lite"/>
    </source>
</evidence>
<evidence type="ECO:0000256" key="5">
    <source>
        <dbReference type="ARBA" id="ARBA00023015"/>
    </source>
</evidence>
<feature type="compositionally biased region" description="Basic and acidic residues" evidence="10">
    <location>
        <begin position="105"/>
        <end position="117"/>
    </location>
</feature>
<dbReference type="PANTHER" id="PTHR46481">
    <property type="entry name" value="ZINC FINGER BED DOMAIN-CONTAINING PROTEIN 4"/>
    <property type="match status" value="1"/>
</dbReference>
<dbReference type="SUPFAM" id="SSF53098">
    <property type="entry name" value="Ribonuclease H-like"/>
    <property type="match status" value="1"/>
</dbReference>
<keyword evidence="7" id="KW-0804">Transcription</keyword>
<keyword evidence="6" id="KW-0238">DNA-binding</keyword>
<dbReference type="InterPro" id="IPR003656">
    <property type="entry name" value="Znf_BED"/>
</dbReference>
<dbReference type="InterPro" id="IPR012337">
    <property type="entry name" value="RNaseH-like_sf"/>
</dbReference>
<dbReference type="Pfam" id="PF02892">
    <property type="entry name" value="zf-BED"/>
    <property type="match status" value="1"/>
</dbReference>
<dbReference type="InterPro" id="IPR008906">
    <property type="entry name" value="HATC_C_dom"/>
</dbReference>
<dbReference type="PROSITE" id="PS50808">
    <property type="entry name" value="ZF_BED"/>
    <property type="match status" value="1"/>
</dbReference>
<evidence type="ECO:0000256" key="3">
    <source>
        <dbReference type="ARBA" id="ARBA00022771"/>
    </source>
</evidence>
<name>A0ABM3MT59_GALME</name>
<dbReference type="InterPro" id="IPR052035">
    <property type="entry name" value="ZnF_BED_domain_contain"/>
</dbReference>
<evidence type="ECO:0000256" key="4">
    <source>
        <dbReference type="ARBA" id="ARBA00022833"/>
    </source>
</evidence>
<comment type="subcellular location">
    <subcellularLocation>
        <location evidence="1">Nucleus</location>
    </subcellularLocation>
</comment>
<keyword evidence="8" id="KW-0539">Nucleus</keyword>
<keyword evidence="12" id="KW-1185">Reference proteome</keyword>
<organism evidence="12 13">
    <name type="scientific">Galleria mellonella</name>
    <name type="common">Greater wax moth</name>
    <dbReference type="NCBI Taxonomy" id="7137"/>
    <lineage>
        <taxon>Eukaryota</taxon>
        <taxon>Metazoa</taxon>
        <taxon>Ecdysozoa</taxon>
        <taxon>Arthropoda</taxon>
        <taxon>Hexapoda</taxon>
        <taxon>Insecta</taxon>
        <taxon>Pterygota</taxon>
        <taxon>Neoptera</taxon>
        <taxon>Endopterygota</taxon>
        <taxon>Lepidoptera</taxon>
        <taxon>Glossata</taxon>
        <taxon>Ditrysia</taxon>
        <taxon>Pyraloidea</taxon>
        <taxon>Pyralidae</taxon>
        <taxon>Galleriinae</taxon>
        <taxon>Galleria</taxon>
    </lineage>
</organism>
<dbReference type="SMART" id="SM00614">
    <property type="entry name" value="ZnF_BED"/>
    <property type="match status" value="1"/>
</dbReference>
<dbReference type="SUPFAM" id="SSF140996">
    <property type="entry name" value="Hermes dimerisation domain"/>
    <property type="match status" value="1"/>
</dbReference>
<evidence type="ECO:0000256" key="6">
    <source>
        <dbReference type="ARBA" id="ARBA00023125"/>
    </source>
</evidence>
<evidence type="ECO:0000313" key="12">
    <source>
        <dbReference type="Proteomes" id="UP001652740"/>
    </source>
</evidence>
<sequence>MSRPHTSPLWEYFNKYDIIDKKAKCRVCGDIYSYKGSTGNLKAHLKKMHYDAYTEVMTEQLKRASTTGQEQQPLLICTTHLATDSPGASSSADSTSKPASRQQTVKRDSTSRRMTKEMRKKIDDDLLDLFIDSYQPFSLVDDRAFKKFARWIPGYELPTRKTISTVMLPALYNQTKNELKTTLSSCNYSVCLTIDLWTANERELNESYIAVTAHYMTSDFELKTALLDCRNFQDSDTSEDIQELLTNVIAEWGLTGKINFIVSDSNNNVQEAIRIIGWEQFGCYAHTLNSIVEYALAVPELQKILEKVKKIVRHYKKSTTALESILKAQIEDQPDCMPKRFLQEVPTRWKSTYHMVQRFVDLEKYIKVTMTDQKSDLPAVTNIEWNLLTEVSKILQPFDQATETISNEKYMPGSLVIVMTRCLMTTCDKFESEPFHEVTKEMISRLQTGLTTEFGLVEKSRTFSTCTFLDPRYKLSVFSDEDEATKTKNYVQEMLINLITQEIGEDQSSSSVSSSTNADGFRAILNKIVGQKMNTASPLSKALKEINTYINDDPQPIFNGDELSCPLEWWRGHKCTYPYLSKLVQSYGNVMASCVPCERIFTKIGITLNDRRTRLPSQKVGQLTFLNVNLDQNRFS</sequence>
<dbReference type="SUPFAM" id="SSF57667">
    <property type="entry name" value="beta-beta-alpha zinc fingers"/>
    <property type="match status" value="1"/>
</dbReference>
<feature type="domain" description="BED-type" evidence="11">
    <location>
        <begin position="4"/>
        <end position="56"/>
    </location>
</feature>
<dbReference type="PANTHER" id="PTHR46481:SF10">
    <property type="entry name" value="ZINC FINGER BED DOMAIN-CONTAINING PROTEIN 39"/>
    <property type="match status" value="1"/>
</dbReference>
<evidence type="ECO:0000256" key="2">
    <source>
        <dbReference type="ARBA" id="ARBA00022723"/>
    </source>
</evidence>
<accession>A0ABM3MT59</accession>
<dbReference type="GeneID" id="128201475"/>
<reference evidence="13" key="1">
    <citation type="submission" date="2025-08" db="UniProtKB">
        <authorList>
            <consortium name="RefSeq"/>
        </authorList>
    </citation>
    <scope>IDENTIFICATION</scope>
    <source>
        <tissue evidence="13">Whole larvae</tissue>
    </source>
</reference>
<gene>
    <name evidence="13" type="primary">LOC128201475</name>
</gene>
<evidence type="ECO:0000256" key="8">
    <source>
        <dbReference type="ARBA" id="ARBA00023242"/>
    </source>
</evidence>
<feature type="compositionally biased region" description="Low complexity" evidence="10">
    <location>
        <begin position="84"/>
        <end position="100"/>
    </location>
</feature>
<feature type="region of interest" description="Disordered" evidence="10">
    <location>
        <begin position="84"/>
        <end position="117"/>
    </location>
</feature>
<dbReference type="Pfam" id="PF05699">
    <property type="entry name" value="Dimer_Tnp_hAT"/>
    <property type="match status" value="1"/>
</dbReference>
<dbReference type="Proteomes" id="UP001652740">
    <property type="component" value="Unplaced"/>
</dbReference>
<proteinExistence type="predicted"/>
<keyword evidence="5" id="KW-0805">Transcription regulation</keyword>
<keyword evidence="3 9" id="KW-0863">Zinc-finger</keyword>
<dbReference type="RefSeq" id="XP_052754547.1">
    <property type="nucleotide sequence ID" value="XM_052898587.1"/>
</dbReference>
<protein>
    <submittedName>
        <fullName evidence="13">E3 SUMO-protein ligase ZBED1-like</fullName>
    </submittedName>
</protein>
<keyword evidence="4" id="KW-0862">Zinc</keyword>
<evidence type="ECO:0000256" key="9">
    <source>
        <dbReference type="PROSITE-ProRule" id="PRU00027"/>
    </source>
</evidence>
<evidence type="ECO:0000259" key="11">
    <source>
        <dbReference type="PROSITE" id="PS50808"/>
    </source>
</evidence>
<evidence type="ECO:0000256" key="7">
    <source>
        <dbReference type="ARBA" id="ARBA00023163"/>
    </source>
</evidence>
<evidence type="ECO:0000313" key="13">
    <source>
        <dbReference type="RefSeq" id="XP_052754547.1"/>
    </source>
</evidence>
<dbReference type="InterPro" id="IPR036236">
    <property type="entry name" value="Znf_C2H2_sf"/>
</dbReference>